<dbReference type="InterPro" id="IPR043894">
    <property type="entry name" value="MupG_C"/>
</dbReference>
<dbReference type="AlphaFoldDB" id="A0A6N2ZQZ9"/>
<feature type="domain" description="6-phospho-N-acetylmuramidase N-terminal" evidence="2">
    <location>
        <begin position="5"/>
        <end position="239"/>
    </location>
</feature>
<dbReference type="RefSeq" id="WP_128432188.1">
    <property type="nucleotide sequence ID" value="NZ_CABHBK010000003.1"/>
</dbReference>
<dbReference type="SUPFAM" id="SSF51445">
    <property type="entry name" value="(Trans)glycosidases"/>
    <property type="match status" value="1"/>
</dbReference>
<dbReference type="Gene3D" id="3.20.20.70">
    <property type="entry name" value="Aldolase class I"/>
    <property type="match status" value="1"/>
</dbReference>
<evidence type="ECO:0000259" key="1">
    <source>
        <dbReference type="Pfam" id="PF05913"/>
    </source>
</evidence>
<reference evidence="3" key="1">
    <citation type="submission" date="2019-11" db="EMBL/GenBank/DDBJ databases">
        <authorList>
            <person name="Feng L."/>
        </authorList>
    </citation>
    <scope>NUCLEOTIDE SEQUENCE</scope>
    <source>
        <strain evidence="3">ECasseliflavusLFYP2</strain>
    </source>
</reference>
<proteinExistence type="predicted"/>
<evidence type="ECO:0000313" key="3">
    <source>
        <dbReference type="EMBL" id="VYT80298.1"/>
    </source>
</evidence>
<evidence type="ECO:0008006" key="4">
    <source>
        <dbReference type="Google" id="ProtNLM"/>
    </source>
</evidence>
<organism evidence="3">
    <name type="scientific">Enterococcus casseliflavus</name>
    <name type="common">Enterococcus flavescens</name>
    <dbReference type="NCBI Taxonomy" id="37734"/>
    <lineage>
        <taxon>Bacteria</taxon>
        <taxon>Bacillati</taxon>
        <taxon>Bacillota</taxon>
        <taxon>Bacilli</taxon>
        <taxon>Lactobacillales</taxon>
        <taxon>Enterococcaceae</taxon>
        <taxon>Enterococcus</taxon>
    </lineage>
</organism>
<dbReference type="InterPro" id="IPR029000">
    <property type="entry name" value="Cyclophilin-like_dom_sf"/>
</dbReference>
<accession>A0A6N2ZQZ9</accession>
<feature type="domain" description="6-phospho-N-acetylmuramidase C-terminal" evidence="1">
    <location>
        <begin position="247"/>
        <end position="360"/>
    </location>
</feature>
<dbReference type="SUPFAM" id="SSF50891">
    <property type="entry name" value="Cyclophilin-like"/>
    <property type="match status" value="1"/>
</dbReference>
<dbReference type="Gene3D" id="2.40.100.10">
    <property type="entry name" value="Cyclophilin-like"/>
    <property type="match status" value="1"/>
</dbReference>
<gene>
    <name evidence="3" type="ORF">ECLFYP2_01655</name>
</gene>
<dbReference type="EMBL" id="CACRTX010000005">
    <property type="protein sequence ID" value="VYT80298.1"/>
    <property type="molecule type" value="Genomic_DNA"/>
</dbReference>
<dbReference type="Pfam" id="PF05913">
    <property type="entry name" value="MupG_C"/>
    <property type="match status" value="1"/>
</dbReference>
<dbReference type="InterPro" id="IPR043797">
    <property type="entry name" value="MupG_N"/>
</dbReference>
<dbReference type="PANTHER" id="PTHR38435:SF1">
    <property type="entry name" value="DUF871 DOMAIN-CONTAINING PROTEIN"/>
    <property type="match status" value="1"/>
</dbReference>
<dbReference type="Pfam" id="PF19200">
    <property type="entry name" value="MupG_N"/>
    <property type="match status" value="1"/>
</dbReference>
<name>A0A6N2ZQZ9_ENTCA</name>
<dbReference type="InterPro" id="IPR017853">
    <property type="entry name" value="GH"/>
</dbReference>
<dbReference type="InterPro" id="IPR013785">
    <property type="entry name" value="Aldolase_TIM"/>
</dbReference>
<dbReference type="PANTHER" id="PTHR38435">
    <property type="match status" value="1"/>
</dbReference>
<dbReference type="InterPro" id="IPR008589">
    <property type="entry name" value="MupG"/>
</dbReference>
<sequence>MKREIGLSIYPDHSDPLLDQDYLKKAAALGYSRLFMSMLEVSEGKEIVRKKFSSIIGFAKNLGFETILDISPAVFSDLAISYDDLSFFAELGADGIRLDQGFDGNKEAQLTFNPFGLAIELNMSNDVNYLENILSYQANEPFLYGCHNFYPQRGTGLTDTFFRSCSQRFKKYGLKTAAFITSQSAKIGPWEVNDGLPTLESCRDLPLALQGKLLFASGLIDTVIIGNAYASDAELKALAAINRYKLTFGVFVDAEASEIERRILAETNHFRRGDSNALVARSTQSRVKYRPIENLPHTNQEPFAYGDIVIGNDTFGQYKNELQIVLTPHQDTRKNKVGAISNDELPLLEYLKPWTKFAFELLD</sequence>
<evidence type="ECO:0000259" key="2">
    <source>
        <dbReference type="Pfam" id="PF19200"/>
    </source>
</evidence>
<protein>
    <recommendedName>
        <fullName evidence="4">DUF871 domain-containing protein</fullName>
    </recommendedName>
</protein>